<evidence type="ECO:0000256" key="1">
    <source>
        <dbReference type="ARBA" id="ARBA00022540"/>
    </source>
</evidence>
<dbReference type="InParanoid" id="D8LER6"/>
<keyword evidence="4" id="KW-1185">Reference proteome</keyword>
<keyword evidence="2" id="KW-0648">Protein biosynthesis</keyword>
<dbReference type="GO" id="GO:0003743">
    <property type="term" value="F:translation initiation factor activity"/>
    <property type="evidence" value="ECO:0007669"/>
    <property type="project" value="UniProtKB-KW"/>
</dbReference>
<dbReference type="Gene3D" id="3.75.10.10">
    <property type="entry name" value="L-arginine/glycine Amidinotransferase, Chain A"/>
    <property type="match status" value="1"/>
</dbReference>
<dbReference type="Pfam" id="PF01912">
    <property type="entry name" value="eIF-6"/>
    <property type="match status" value="1"/>
</dbReference>
<dbReference type="Proteomes" id="UP000002630">
    <property type="component" value="Linkage Group LG27"/>
</dbReference>
<evidence type="ECO:0000256" key="2">
    <source>
        <dbReference type="ARBA" id="ARBA00022917"/>
    </source>
</evidence>
<name>D8LER6_ECTSI</name>
<dbReference type="OrthoDB" id="4155914at2759"/>
<dbReference type="STRING" id="2880.D8LER6"/>
<dbReference type="OMA" id="CVGKACG"/>
<sequence>MATRAQFENSNEIGVFSKLTNSYALCSIGGSENFYSVFESELADHIPVVHTSIAGCRFVGRVCVGEE</sequence>
<dbReference type="PANTHER" id="PTHR10784">
    <property type="entry name" value="TRANSLATION INITIATION FACTOR 6"/>
    <property type="match status" value="1"/>
</dbReference>
<evidence type="ECO:0008006" key="5">
    <source>
        <dbReference type="Google" id="ProtNLM"/>
    </source>
</evidence>
<dbReference type="EMBL" id="FN649752">
    <property type="protein sequence ID" value="CBN78629.1"/>
    <property type="molecule type" value="Genomic_DNA"/>
</dbReference>
<evidence type="ECO:0000313" key="4">
    <source>
        <dbReference type="Proteomes" id="UP000002630"/>
    </source>
</evidence>
<reference evidence="3 4" key="1">
    <citation type="journal article" date="2010" name="Nature">
        <title>The Ectocarpus genome and the independent evolution of multicellularity in brown algae.</title>
        <authorList>
            <person name="Cock J.M."/>
            <person name="Sterck L."/>
            <person name="Rouze P."/>
            <person name="Scornet D."/>
            <person name="Allen A.E."/>
            <person name="Amoutzias G."/>
            <person name="Anthouard V."/>
            <person name="Artiguenave F."/>
            <person name="Aury J.M."/>
            <person name="Badger J.H."/>
            <person name="Beszteri B."/>
            <person name="Billiau K."/>
            <person name="Bonnet E."/>
            <person name="Bothwell J.H."/>
            <person name="Bowler C."/>
            <person name="Boyen C."/>
            <person name="Brownlee C."/>
            <person name="Carrano C.J."/>
            <person name="Charrier B."/>
            <person name="Cho G.Y."/>
            <person name="Coelho S.M."/>
            <person name="Collen J."/>
            <person name="Corre E."/>
            <person name="Da Silva C."/>
            <person name="Delage L."/>
            <person name="Delaroque N."/>
            <person name="Dittami S.M."/>
            <person name="Doulbeau S."/>
            <person name="Elias M."/>
            <person name="Farnham G."/>
            <person name="Gachon C.M."/>
            <person name="Gschloessl B."/>
            <person name="Heesch S."/>
            <person name="Jabbari K."/>
            <person name="Jubin C."/>
            <person name="Kawai H."/>
            <person name="Kimura K."/>
            <person name="Kloareg B."/>
            <person name="Kupper F.C."/>
            <person name="Lang D."/>
            <person name="Le Bail A."/>
            <person name="Leblanc C."/>
            <person name="Lerouge P."/>
            <person name="Lohr M."/>
            <person name="Lopez P.J."/>
            <person name="Martens C."/>
            <person name="Maumus F."/>
            <person name="Michel G."/>
            <person name="Miranda-Saavedra D."/>
            <person name="Morales J."/>
            <person name="Moreau H."/>
            <person name="Motomura T."/>
            <person name="Nagasato C."/>
            <person name="Napoli C.A."/>
            <person name="Nelson D.R."/>
            <person name="Nyvall-Collen P."/>
            <person name="Peters A.F."/>
            <person name="Pommier C."/>
            <person name="Potin P."/>
            <person name="Poulain J."/>
            <person name="Quesneville H."/>
            <person name="Read B."/>
            <person name="Rensing S.A."/>
            <person name="Ritter A."/>
            <person name="Rousvoal S."/>
            <person name="Samanta M."/>
            <person name="Samson G."/>
            <person name="Schroeder D.C."/>
            <person name="Segurens B."/>
            <person name="Strittmatter M."/>
            <person name="Tonon T."/>
            <person name="Tregear J.W."/>
            <person name="Valentin K."/>
            <person name="von Dassow P."/>
            <person name="Yamagishi T."/>
            <person name="Van de Peer Y."/>
            <person name="Wincker P."/>
        </authorList>
    </citation>
    <scope>NUCLEOTIDE SEQUENCE [LARGE SCALE GENOMIC DNA]</scope>
    <source>
        <strain evidence="4">Ec32 / CCAP1310/4</strain>
    </source>
</reference>
<dbReference type="GO" id="GO:0042256">
    <property type="term" value="P:cytosolic ribosome assembly"/>
    <property type="evidence" value="ECO:0007669"/>
    <property type="project" value="InterPro"/>
</dbReference>
<protein>
    <recommendedName>
        <fullName evidence="5">Eukaryotic translation initiation factor 6</fullName>
    </recommendedName>
</protein>
<dbReference type="AlphaFoldDB" id="D8LER6"/>
<dbReference type="EMBL" id="FN647981">
    <property type="protein sequence ID" value="CBN78629.1"/>
    <property type="molecule type" value="Genomic_DNA"/>
</dbReference>
<organism evidence="3 4">
    <name type="scientific">Ectocarpus siliculosus</name>
    <name type="common">Brown alga</name>
    <name type="synonym">Conferva siliculosa</name>
    <dbReference type="NCBI Taxonomy" id="2880"/>
    <lineage>
        <taxon>Eukaryota</taxon>
        <taxon>Sar</taxon>
        <taxon>Stramenopiles</taxon>
        <taxon>Ochrophyta</taxon>
        <taxon>PX clade</taxon>
        <taxon>Phaeophyceae</taxon>
        <taxon>Ectocarpales</taxon>
        <taxon>Ectocarpaceae</taxon>
        <taxon>Ectocarpus</taxon>
    </lineage>
</organism>
<dbReference type="SUPFAM" id="SSF55909">
    <property type="entry name" value="Pentein"/>
    <property type="match status" value="1"/>
</dbReference>
<evidence type="ECO:0000313" key="3">
    <source>
        <dbReference type="EMBL" id="CBN78629.1"/>
    </source>
</evidence>
<gene>
    <name evidence="3" type="ORF">Esi_0137_0093</name>
</gene>
<dbReference type="GO" id="GO:0043022">
    <property type="term" value="F:ribosome binding"/>
    <property type="evidence" value="ECO:0007669"/>
    <property type="project" value="InterPro"/>
</dbReference>
<dbReference type="InterPro" id="IPR002769">
    <property type="entry name" value="eIF6"/>
</dbReference>
<proteinExistence type="predicted"/>
<keyword evidence="1" id="KW-0396">Initiation factor</keyword>
<dbReference type="eggNOG" id="KOG3185">
    <property type="taxonomic scope" value="Eukaryota"/>
</dbReference>
<accession>D8LER6</accession>